<organism evidence="1 2">
    <name type="scientific">Commensalibacter intestini</name>
    <dbReference type="NCBI Taxonomy" id="479936"/>
    <lineage>
        <taxon>Bacteria</taxon>
        <taxon>Pseudomonadati</taxon>
        <taxon>Pseudomonadota</taxon>
        <taxon>Alphaproteobacteria</taxon>
        <taxon>Acetobacterales</taxon>
        <taxon>Acetobacteraceae</taxon>
    </lineage>
</organism>
<comment type="caution">
    <text evidence="1">The sequence shown here is derived from an EMBL/GenBank/DDBJ whole genome shotgun (WGS) entry which is preliminary data.</text>
</comment>
<evidence type="ECO:0000313" key="2">
    <source>
        <dbReference type="Proteomes" id="UP000194946"/>
    </source>
</evidence>
<dbReference type="EMBL" id="JOPB01000005">
    <property type="protein sequence ID" value="OUI78597.1"/>
    <property type="molecule type" value="Genomic_DNA"/>
</dbReference>
<proteinExistence type="predicted"/>
<dbReference type="RefSeq" id="WP_086632080.1">
    <property type="nucleotide sequence ID" value="NZ_JOPB01000005.1"/>
</dbReference>
<dbReference type="AlphaFoldDB" id="A0A251ZV93"/>
<evidence type="ECO:0000313" key="1">
    <source>
        <dbReference type="EMBL" id="OUI78597.1"/>
    </source>
</evidence>
<reference evidence="2" key="1">
    <citation type="submission" date="2014-06" db="EMBL/GenBank/DDBJ databases">
        <authorList>
            <person name="Winans N.J."/>
            <person name="Newell P.D."/>
            <person name="Douglas A.E."/>
        </authorList>
    </citation>
    <scope>NUCLEOTIDE SEQUENCE [LARGE SCALE GENOMIC DNA]</scope>
    <source>
        <strain evidence="2">DmL_052</strain>
    </source>
</reference>
<keyword evidence="2" id="KW-1185">Reference proteome</keyword>
<accession>A0A251ZV93</accession>
<sequence length="160" mass="18220">MTIINYPKNTEPTLTQDPDLHLVTDTGLTLTPHIFKNNTYTFLLPEEVKNIYIRSRTSSPRSHVGSPTKSQSQLGVLIGQIHIITHNQLYPVTEHLSQYNLDGWDKIEQTNSRWTNGNAELNVNVQVNNNSRRLLTIQVLSTNYYLLNNPLDQIPLSNIA</sequence>
<name>A0A251ZV93_9PROT</name>
<protein>
    <submittedName>
        <fullName evidence="1">Uncharacterized protein</fullName>
    </submittedName>
</protein>
<dbReference type="Proteomes" id="UP000194946">
    <property type="component" value="Unassembled WGS sequence"/>
</dbReference>
<gene>
    <name evidence="1" type="ORF">HK18_06785</name>
</gene>